<dbReference type="InterPro" id="IPR041700">
    <property type="entry name" value="OMP_b-brl_3"/>
</dbReference>
<dbReference type="Pfam" id="PF14905">
    <property type="entry name" value="OMP_b-brl_3"/>
    <property type="match status" value="1"/>
</dbReference>
<dbReference type="RefSeq" id="WP_133993746.1">
    <property type="nucleotide sequence ID" value="NZ_SODV01000001.1"/>
</dbReference>
<reference evidence="4 5" key="1">
    <citation type="submission" date="2019-03" db="EMBL/GenBank/DDBJ databases">
        <title>Genomic Encyclopedia of Type Strains, Phase IV (KMG-IV): sequencing the most valuable type-strain genomes for metagenomic binning, comparative biology and taxonomic classification.</title>
        <authorList>
            <person name="Goeker M."/>
        </authorList>
    </citation>
    <scope>NUCLEOTIDE SEQUENCE [LARGE SCALE GENOMIC DNA]</scope>
    <source>
        <strain evidence="4 5">DSM 100059</strain>
    </source>
</reference>
<dbReference type="AlphaFoldDB" id="A0A4R8DV77"/>
<dbReference type="OrthoDB" id="724695at2"/>
<evidence type="ECO:0000256" key="1">
    <source>
        <dbReference type="SAM" id="MobiDB-lite"/>
    </source>
</evidence>
<feature type="region of interest" description="Disordered" evidence="1">
    <location>
        <begin position="19"/>
        <end position="49"/>
    </location>
</feature>
<feature type="compositionally biased region" description="Basic and acidic residues" evidence="1">
    <location>
        <begin position="706"/>
        <end position="723"/>
    </location>
</feature>
<protein>
    <submittedName>
        <fullName evidence="4">Outer membrane receptor protein involved in Fe transport</fullName>
    </submittedName>
</protein>
<comment type="caution">
    <text evidence="4">The sequence shown here is derived from an EMBL/GenBank/DDBJ whole genome shotgun (WGS) entry which is preliminary data.</text>
</comment>
<evidence type="ECO:0000256" key="2">
    <source>
        <dbReference type="SAM" id="SignalP"/>
    </source>
</evidence>
<dbReference type="PANTHER" id="PTHR40980:SF4">
    <property type="entry name" value="TONB-DEPENDENT RECEPTOR-LIKE BETA-BARREL DOMAIN-CONTAINING PROTEIN"/>
    <property type="match status" value="1"/>
</dbReference>
<dbReference type="InterPro" id="IPR037066">
    <property type="entry name" value="Plug_dom_sf"/>
</dbReference>
<feature type="region of interest" description="Disordered" evidence="1">
    <location>
        <begin position="704"/>
        <end position="723"/>
    </location>
</feature>
<dbReference type="EMBL" id="SODV01000001">
    <property type="protein sequence ID" value="TDX01317.1"/>
    <property type="molecule type" value="Genomic_DNA"/>
</dbReference>
<organism evidence="4 5">
    <name type="scientific">Dinghuibacter silviterrae</name>
    <dbReference type="NCBI Taxonomy" id="1539049"/>
    <lineage>
        <taxon>Bacteria</taxon>
        <taxon>Pseudomonadati</taxon>
        <taxon>Bacteroidota</taxon>
        <taxon>Chitinophagia</taxon>
        <taxon>Chitinophagales</taxon>
        <taxon>Chitinophagaceae</taxon>
        <taxon>Dinghuibacter</taxon>
    </lineage>
</organism>
<dbReference type="SUPFAM" id="SSF56935">
    <property type="entry name" value="Porins"/>
    <property type="match status" value="1"/>
</dbReference>
<sequence length="723" mass="81054">MRKLLVLLILFALRAGAQTPDTARRDTRGHAAAQRPDTAKPAPEGADTMVRAAPGADTARRIQLGDIRIAAPPIERRLDKTVINLDQRITTAGATVLEALQHLPGVHVSADGAITMTGGRGATVFIDGKPTYLSSADLAGLLNGMSASGVQRIEIITNPPSKYDASGTGAIINIVRKRNRKQGFSGSVNGSLVSEHYGQYHGGVMAVYKNDHVNLYVSDAYTYGKQLGDRYLTSDIEDAHGALLAEEVSNNRTVNGWRSDNPAVGIDWYASARTTLSLSAMGAVGTTSFDTHSSLETTDGHRVPVQYEDFSALNVDHPYHYFTTLQWSQALDTAGRNLTVDADYARFDYHPVQTTHGLFYDTSGQYTGASDTLLPEHRRMRIYSAQADYTHPFKNGRWEAGVKTSESFITDSTQSTEWIEAAYATMDRSYKKWEVQAGLRVEKDALRDTVSRWRYLQLFPTLFLRFEKAFFLRLGRRTDRPDYHEMNPFRRPLTPTLYFQGNPYLRPDLTWHGELGWTWRNIFTITFMMDRDHDYMRTLPYVDPGDSTITRRPTNVEGHSWNLDLTFTKALTRWWTTDNALSFFQNAFAGDPDSLWRADRGILAVYLSFDNTFTLSRRLSAEVDGEYDSEHQLVSSWFGPYYMVNAALKWTFKKGSLSLNANNIFQSEGNHGSDHYTGLSQFSVSGFYTRSVSLTATYRFGSGKATHSDVRSSAEEERRRAGG</sequence>
<dbReference type="Proteomes" id="UP000294498">
    <property type="component" value="Unassembled WGS sequence"/>
</dbReference>
<proteinExistence type="predicted"/>
<evidence type="ECO:0000259" key="3">
    <source>
        <dbReference type="Pfam" id="PF14905"/>
    </source>
</evidence>
<keyword evidence="4" id="KW-0675">Receptor</keyword>
<evidence type="ECO:0000313" key="4">
    <source>
        <dbReference type="EMBL" id="TDX01317.1"/>
    </source>
</evidence>
<name>A0A4R8DV77_9BACT</name>
<keyword evidence="2" id="KW-0732">Signal</keyword>
<keyword evidence="5" id="KW-1185">Reference proteome</keyword>
<feature type="domain" description="Outer membrane protein beta-barrel" evidence="3">
    <location>
        <begin position="331"/>
        <end position="698"/>
    </location>
</feature>
<dbReference type="Gene3D" id="2.170.130.10">
    <property type="entry name" value="TonB-dependent receptor, plug domain"/>
    <property type="match status" value="1"/>
</dbReference>
<gene>
    <name evidence="4" type="ORF">EDB95_2350</name>
</gene>
<feature type="chain" id="PRO_5020253523" evidence="2">
    <location>
        <begin position="18"/>
        <end position="723"/>
    </location>
</feature>
<dbReference type="PANTHER" id="PTHR40980">
    <property type="entry name" value="PLUG DOMAIN-CONTAINING PROTEIN"/>
    <property type="match status" value="1"/>
</dbReference>
<evidence type="ECO:0000313" key="5">
    <source>
        <dbReference type="Proteomes" id="UP000294498"/>
    </source>
</evidence>
<accession>A0A4R8DV77</accession>
<feature type="signal peptide" evidence="2">
    <location>
        <begin position="1"/>
        <end position="17"/>
    </location>
</feature>